<sequence length="193" mass="21169">MADNGKCKIGEVSGAKKGPATVIPAPKMTVKEIMFKTAVSCIKKNTNDQKKKKKKISPVVGDDVEKNNDNKKKEEEDESSCRKGSISLGSQGNVLYFCLSPSLSVSISDLFRWLQGSENRFLICFIKVHQGSASRLHFRSFYLFHQGSVSVISHHSQGSASRAVSVCKIWIGRLLGLWASLLPTLGKFAVAVH</sequence>
<accession>A0ACC0GQK1</accession>
<gene>
    <name evidence="1" type="ORF">LOK49_LG08G01490</name>
</gene>
<reference evidence="1 2" key="1">
    <citation type="journal article" date="2022" name="Plant J.">
        <title>Chromosome-level genome of Camellia lanceoleosa provides a valuable resource for understanding genome evolution and self-incompatibility.</title>
        <authorList>
            <person name="Gong W."/>
            <person name="Xiao S."/>
            <person name="Wang L."/>
            <person name="Liao Z."/>
            <person name="Chang Y."/>
            <person name="Mo W."/>
            <person name="Hu G."/>
            <person name="Li W."/>
            <person name="Zhao G."/>
            <person name="Zhu H."/>
            <person name="Hu X."/>
            <person name="Ji K."/>
            <person name="Xiang X."/>
            <person name="Song Q."/>
            <person name="Yuan D."/>
            <person name="Jin S."/>
            <person name="Zhang L."/>
        </authorList>
    </citation>
    <scope>NUCLEOTIDE SEQUENCE [LARGE SCALE GENOMIC DNA]</scope>
    <source>
        <strain evidence="1">SQ_2022a</strain>
    </source>
</reference>
<evidence type="ECO:0000313" key="1">
    <source>
        <dbReference type="EMBL" id="KAI8002812.1"/>
    </source>
</evidence>
<dbReference type="EMBL" id="CM045766">
    <property type="protein sequence ID" value="KAI8002812.1"/>
    <property type="molecule type" value="Genomic_DNA"/>
</dbReference>
<protein>
    <submittedName>
        <fullName evidence="1">Uncharacterized protein</fullName>
    </submittedName>
</protein>
<name>A0ACC0GQK1_9ERIC</name>
<organism evidence="1 2">
    <name type="scientific">Camellia lanceoleosa</name>
    <dbReference type="NCBI Taxonomy" id="1840588"/>
    <lineage>
        <taxon>Eukaryota</taxon>
        <taxon>Viridiplantae</taxon>
        <taxon>Streptophyta</taxon>
        <taxon>Embryophyta</taxon>
        <taxon>Tracheophyta</taxon>
        <taxon>Spermatophyta</taxon>
        <taxon>Magnoliopsida</taxon>
        <taxon>eudicotyledons</taxon>
        <taxon>Gunneridae</taxon>
        <taxon>Pentapetalae</taxon>
        <taxon>asterids</taxon>
        <taxon>Ericales</taxon>
        <taxon>Theaceae</taxon>
        <taxon>Camellia</taxon>
    </lineage>
</organism>
<dbReference type="Proteomes" id="UP001060215">
    <property type="component" value="Chromosome 9"/>
</dbReference>
<proteinExistence type="predicted"/>
<comment type="caution">
    <text evidence="1">The sequence shown here is derived from an EMBL/GenBank/DDBJ whole genome shotgun (WGS) entry which is preliminary data.</text>
</comment>
<evidence type="ECO:0000313" key="2">
    <source>
        <dbReference type="Proteomes" id="UP001060215"/>
    </source>
</evidence>
<keyword evidence="2" id="KW-1185">Reference proteome</keyword>